<name>A0ABT2XC01_9RHOB</name>
<dbReference type="EMBL" id="JAOVQO010000013">
    <property type="protein sequence ID" value="MCU9849220.1"/>
    <property type="molecule type" value="Genomic_DNA"/>
</dbReference>
<proteinExistence type="predicted"/>
<evidence type="ECO:0000313" key="1">
    <source>
        <dbReference type="EMBL" id="MCU9849220.1"/>
    </source>
</evidence>
<organism evidence="1 2">
    <name type="scientific">Albidovulum salinarum</name>
    <dbReference type="NCBI Taxonomy" id="2984153"/>
    <lineage>
        <taxon>Bacteria</taxon>
        <taxon>Pseudomonadati</taxon>
        <taxon>Pseudomonadota</taxon>
        <taxon>Alphaproteobacteria</taxon>
        <taxon>Rhodobacterales</taxon>
        <taxon>Paracoccaceae</taxon>
        <taxon>Albidovulum</taxon>
    </lineage>
</organism>
<keyword evidence="2" id="KW-1185">Reference proteome</keyword>
<protein>
    <recommendedName>
        <fullName evidence="3">DUF1127 domain-containing protein</fullName>
    </recommendedName>
</protein>
<accession>A0ABT2XC01</accession>
<evidence type="ECO:0008006" key="3">
    <source>
        <dbReference type="Google" id="ProtNLM"/>
    </source>
</evidence>
<dbReference type="Proteomes" id="UP001209535">
    <property type="component" value="Unassembled WGS sequence"/>
</dbReference>
<gene>
    <name evidence="1" type="ORF">OEZ60_14545</name>
</gene>
<evidence type="ECO:0000313" key="2">
    <source>
        <dbReference type="Proteomes" id="UP001209535"/>
    </source>
</evidence>
<dbReference type="RefSeq" id="WP_263337640.1">
    <property type="nucleotide sequence ID" value="NZ_JAOVQO010000013.1"/>
</dbReference>
<comment type="caution">
    <text evidence="1">The sequence shown here is derived from an EMBL/GenBank/DDBJ whole genome shotgun (WGS) entry which is preliminary data.</text>
</comment>
<reference evidence="1 2" key="1">
    <citation type="submission" date="2022-10" db="EMBL/GenBank/DDBJ databases">
        <title>Defluviimonas sp. nov., isolated from ocean surface sediments.</title>
        <authorList>
            <person name="He W."/>
            <person name="Wang L."/>
            <person name="Zhang D.-F."/>
        </authorList>
    </citation>
    <scope>NUCLEOTIDE SEQUENCE [LARGE SCALE GENOMIC DNA]</scope>
    <source>
        <strain evidence="1 2">WL0024</strain>
    </source>
</reference>
<sequence>MLHRIVRYRLSTVLPPRPIGRVLADWRDRRAARARIRALLRRGDDHLIDDMGLTRDDLRARFGCWDAL</sequence>